<dbReference type="EMBL" id="CDSF01000119">
    <property type="protein sequence ID" value="CEP01807.1"/>
    <property type="molecule type" value="Genomic_DNA"/>
</dbReference>
<organism evidence="2 3">
    <name type="scientific">Plasmodiophora brassicae</name>
    <name type="common">Clubroot disease agent</name>
    <dbReference type="NCBI Taxonomy" id="37360"/>
    <lineage>
        <taxon>Eukaryota</taxon>
        <taxon>Sar</taxon>
        <taxon>Rhizaria</taxon>
        <taxon>Endomyxa</taxon>
        <taxon>Phytomyxea</taxon>
        <taxon>Plasmodiophorida</taxon>
        <taxon>Plasmodiophoridae</taxon>
        <taxon>Plasmodiophora</taxon>
    </lineage>
</organism>
<evidence type="ECO:0000259" key="1">
    <source>
        <dbReference type="Pfam" id="PF14529"/>
    </source>
</evidence>
<dbReference type="SUPFAM" id="SSF56219">
    <property type="entry name" value="DNase I-like"/>
    <property type="match status" value="1"/>
</dbReference>
<gene>
    <name evidence="2" type="ORF">PBRA_008749</name>
</gene>
<dbReference type="GO" id="GO:0003824">
    <property type="term" value="F:catalytic activity"/>
    <property type="evidence" value="ECO:0007669"/>
    <property type="project" value="InterPro"/>
</dbReference>
<proteinExistence type="predicted"/>
<feature type="domain" description="Endonuclease/exonuclease/phosphatase" evidence="1">
    <location>
        <begin position="10"/>
        <end position="125"/>
    </location>
</feature>
<sequence>MVLINGETLLIHPYIPPDVKQRTRKAYWNEIERFVTSENRPTIITGDLNTRDRRLDASVRARRPYLDPILIEFEVLNDITQPTRYDPANEEKGSVLDIAMCTSDARENILAWRLGPDLDSDHKITIIETALTITEPESLFDGNDHKSTVDINLTTENITLWLEYENIAEASLSKLSSIIRNSIAYKETPRENHRFWTTALRDACRRKEQAKEALQKARRDQKPEAYMEALKTTLRNESIEVLREYKTAKVQRYTELAETAVADSTGATTWKLIREINPELNSKRTPRTIKSKRADEEAEEIATKFASIYDDNDLETTEKERMEHDALIKALQTEKESNRPTPITRRELEKALKRAKIRSAGGVDGITNVLLKRACEEETTAEYILAAINNDIVKDGKIPDDLKIAKVRPLPKAKPGEFRPIALLSNLAKLVESIIETRLRHQAEKHLPPNQTGGREAHNTSQAMIRLLQIGTLVRPRVRRVP</sequence>
<dbReference type="Pfam" id="PF14529">
    <property type="entry name" value="Exo_endo_phos_2"/>
    <property type="match status" value="1"/>
</dbReference>
<dbReference type="InterPro" id="IPR036691">
    <property type="entry name" value="Endo/exonu/phosph_ase_sf"/>
</dbReference>
<dbReference type="PANTHER" id="PTHR47510:SF3">
    <property type="entry name" value="ENDO_EXONUCLEASE_PHOSPHATASE DOMAIN-CONTAINING PROTEIN"/>
    <property type="match status" value="1"/>
</dbReference>
<dbReference type="PANTHER" id="PTHR47510">
    <property type="entry name" value="REVERSE TRANSCRIPTASE DOMAIN-CONTAINING PROTEIN"/>
    <property type="match status" value="1"/>
</dbReference>
<dbReference type="InterPro" id="IPR043502">
    <property type="entry name" value="DNA/RNA_pol_sf"/>
</dbReference>
<dbReference type="Gene3D" id="3.60.10.10">
    <property type="entry name" value="Endonuclease/exonuclease/phosphatase"/>
    <property type="match status" value="1"/>
</dbReference>
<accession>A0A0G4J2R6</accession>
<dbReference type="InterPro" id="IPR005135">
    <property type="entry name" value="Endo/exonuclease/phosphatase"/>
</dbReference>
<dbReference type="AlphaFoldDB" id="A0A0G4J2R6"/>
<dbReference type="Proteomes" id="UP000039324">
    <property type="component" value="Unassembled WGS sequence"/>
</dbReference>
<name>A0A0G4J2R6_PLABS</name>
<keyword evidence="3" id="KW-1185">Reference proteome</keyword>
<evidence type="ECO:0000313" key="2">
    <source>
        <dbReference type="EMBL" id="CEP01807.1"/>
    </source>
</evidence>
<dbReference type="SUPFAM" id="SSF56672">
    <property type="entry name" value="DNA/RNA polymerases"/>
    <property type="match status" value="1"/>
</dbReference>
<protein>
    <recommendedName>
        <fullName evidence="1">Endonuclease/exonuclease/phosphatase domain-containing protein</fullName>
    </recommendedName>
</protein>
<evidence type="ECO:0000313" key="3">
    <source>
        <dbReference type="Proteomes" id="UP000039324"/>
    </source>
</evidence>
<reference evidence="2 3" key="1">
    <citation type="submission" date="2015-02" db="EMBL/GenBank/DDBJ databases">
        <authorList>
            <person name="Chooi Y.-H."/>
        </authorList>
    </citation>
    <scope>NUCLEOTIDE SEQUENCE [LARGE SCALE GENOMIC DNA]</scope>
    <source>
        <strain evidence="2">E3</strain>
    </source>
</reference>
<dbReference type="OrthoDB" id="10056483at2759"/>